<gene>
    <name evidence="1" type="ORF">GCM10010238_56980</name>
</gene>
<comment type="caution">
    <text evidence="1">The sequence shown here is derived from an EMBL/GenBank/DDBJ whole genome shotgun (WGS) entry which is preliminary data.</text>
</comment>
<proteinExistence type="predicted"/>
<sequence length="63" mass="6892">MCQYATYCRDQGDNKLYPIAAGANVDGYAWTEALTKSFGCLTCGATRAPSRRSALLRDERLLG</sequence>
<reference evidence="1" key="1">
    <citation type="journal article" date="2014" name="Int. J. Syst. Evol. Microbiol.">
        <title>Complete genome sequence of Corynebacterium casei LMG S-19264T (=DSM 44701T), isolated from a smear-ripened cheese.</title>
        <authorList>
            <consortium name="US DOE Joint Genome Institute (JGI-PGF)"/>
            <person name="Walter F."/>
            <person name="Albersmeier A."/>
            <person name="Kalinowski J."/>
            <person name="Ruckert C."/>
        </authorList>
    </citation>
    <scope>NUCLEOTIDE SEQUENCE</scope>
    <source>
        <strain evidence="1">JCM 4234</strain>
    </source>
</reference>
<organism evidence="1 2">
    <name type="scientific">Streptomyces griseoviridis</name>
    <dbReference type="NCBI Taxonomy" id="45398"/>
    <lineage>
        <taxon>Bacteria</taxon>
        <taxon>Bacillati</taxon>
        <taxon>Actinomycetota</taxon>
        <taxon>Actinomycetes</taxon>
        <taxon>Kitasatosporales</taxon>
        <taxon>Streptomycetaceae</taxon>
        <taxon>Streptomyces</taxon>
    </lineage>
</organism>
<dbReference type="AlphaFoldDB" id="A0A918LKF8"/>
<reference evidence="1" key="2">
    <citation type="submission" date="2020-09" db="EMBL/GenBank/DDBJ databases">
        <authorList>
            <person name="Sun Q."/>
            <person name="Ohkuma M."/>
        </authorList>
    </citation>
    <scope>NUCLEOTIDE SEQUENCE</scope>
    <source>
        <strain evidence="1">JCM 4234</strain>
    </source>
</reference>
<evidence type="ECO:0000313" key="1">
    <source>
        <dbReference type="EMBL" id="GGS60429.1"/>
    </source>
</evidence>
<protein>
    <submittedName>
        <fullName evidence="1">Uncharacterized protein</fullName>
    </submittedName>
</protein>
<dbReference type="Proteomes" id="UP000653493">
    <property type="component" value="Unassembled WGS sequence"/>
</dbReference>
<keyword evidence="2" id="KW-1185">Reference proteome</keyword>
<dbReference type="EMBL" id="BMSL01000024">
    <property type="protein sequence ID" value="GGS60429.1"/>
    <property type="molecule type" value="Genomic_DNA"/>
</dbReference>
<accession>A0A918LKF8</accession>
<evidence type="ECO:0000313" key="2">
    <source>
        <dbReference type="Proteomes" id="UP000653493"/>
    </source>
</evidence>
<name>A0A918LKF8_STRGD</name>